<protein>
    <submittedName>
        <fullName evidence="1">Uncharacterized protein</fullName>
    </submittedName>
</protein>
<evidence type="ECO:0000313" key="2">
    <source>
        <dbReference type="Proteomes" id="UP001162501"/>
    </source>
</evidence>
<name>A0ACB0EKS9_RANTA</name>
<gene>
    <name evidence="1" type="ORF">MRATA1EN3_LOCUS12546</name>
</gene>
<dbReference type="Proteomes" id="UP001162501">
    <property type="component" value="Chromosome 21"/>
</dbReference>
<dbReference type="EMBL" id="OX596105">
    <property type="protein sequence ID" value="CAI9701333.1"/>
    <property type="molecule type" value="Genomic_DNA"/>
</dbReference>
<reference evidence="1" key="1">
    <citation type="submission" date="2023-05" db="EMBL/GenBank/DDBJ databases">
        <authorList>
            <consortium name="ELIXIR-Norway"/>
        </authorList>
    </citation>
    <scope>NUCLEOTIDE SEQUENCE</scope>
</reference>
<evidence type="ECO:0000313" key="1">
    <source>
        <dbReference type="EMBL" id="CAI9701333.1"/>
    </source>
</evidence>
<accession>A0ACB0EKS9</accession>
<proteinExistence type="predicted"/>
<sequence length="142" mass="15194">MLRKGGAGAGSDPRSSAAGGQAPRSPGAHSPRVLASQPSAAKLARALGKSRRAPTWLPRGERSPGPREGRSGRAAAPRRDPLVPGPGRPTVSHPRLRLAARALREPGEVGPQVFSCPLPAKDVYLRDTFFLQFGREKRRRRV</sequence>
<organism evidence="1 2">
    <name type="scientific">Rangifer tarandus platyrhynchus</name>
    <name type="common">Svalbard reindeer</name>
    <dbReference type="NCBI Taxonomy" id="3082113"/>
    <lineage>
        <taxon>Eukaryota</taxon>
        <taxon>Metazoa</taxon>
        <taxon>Chordata</taxon>
        <taxon>Craniata</taxon>
        <taxon>Vertebrata</taxon>
        <taxon>Euteleostomi</taxon>
        <taxon>Mammalia</taxon>
        <taxon>Eutheria</taxon>
        <taxon>Laurasiatheria</taxon>
        <taxon>Artiodactyla</taxon>
        <taxon>Ruminantia</taxon>
        <taxon>Pecora</taxon>
        <taxon>Cervidae</taxon>
        <taxon>Odocoileinae</taxon>
        <taxon>Rangifer</taxon>
    </lineage>
</organism>